<dbReference type="EMBL" id="JBHTJO010000001">
    <property type="protein sequence ID" value="MFD0986658.1"/>
    <property type="molecule type" value="Genomic_DNA"/>
</dbReference>
<evidence type="ECO:0000313" key="3">
    <source>
        <dbReference type="Proteomes" id="UP001597102"/>
    </source>
</evidence>
<name>A0ABW3JA74_9HYPH</name>
<sequence length="120" mass="13405">MTTVLKFPRVPTEDSTLTRDLLTKNPLYQIAHSEEFANLVCAGLVLEARKHANLTQNELAARVGVSQSRISKMEADPFQGELKLSTLYRIAEACGFELSVELRPKCEGKQRGEEPTRCRG</sequence>
<dbReference type="PROSITE" id="PS50943">
    <property type="entry name" value="HTH_CROC1"/>
    <property type="match status" value="1"/>
</dbReference>
<organism evidence="2 3">
    <name type="scientific">Methyloligella solikamskensis</name>
    <dbReference type="NCBI Taxonomy" id="1177756"/>
    <lineage>
        <taxon>Bacteria</taxon>
        <taxon>Pseudomonadati</taxon>
        <taxon>Pseudomonadota</taxon>
        <taxon>Alphaproteobacteria</taxon>
        <taxon>Hyphomicrobiales</taxon>
        <taxon>Hyphomicrobiaceae</taxon>
        <taxon>Methyloligella</taxon>
    </lineage>
</organism>
<dbReference type="Proteomes" id="UP001597102">
    <property type="component" value="Unassembled WGS sequence"/>
</dbReference>
<dbReference type="RefSeq" id="WP_379087211.1">
    <property type="nucleotide sequence ID" value="NZ_JBHTJO010000001.1"/>
</dbReference>
<evidence type="ECO:0000313" key="2">
    <source>
        <dbReference type="EMBL" id="MFD0986658.1"/>
    </source>
</evidence>
<dbReference type="SMART" id="SM00530">
    <property type="entry name" value="HTH_XRE"/>
    <property type="match status" value="1"/>
</dbReference>
<feature type="domain" description="HTH cro/C1-type" evidence="1">
    <location>
        <begin position="45"/>
        <end position="102"/>
    </location>
</feature>
<protein>
    <submittedName>
        <fullName evidence="2">Helix-turn-helix domain-containing protein</fullName>
    </submittedName>
</protein>
<accession>A0ABW3JA74</accession>
<dbReference type="InterPro" id="IPR001387">
    <property type="entry name" value="Cro/C1-type_HTH"/>
</dbReference>
<keyword evidence="3" id="KW-1185">Reference proteome</keyword>
<reference evidence="3" key="1">
    <citation type="journal article" date="2019" name="Int. J. Syst. Evol. Microbiol.">
        <title>The Global Catalogue of Microorganisms (GCM) 10K type strain sequencing project: providing services to taxonomists for standard genome sequencing and annotation.</title>
        <authorList>
            <consortium name="The Broad Institute Genomics Platform"/>
            <consortium name="The Broad Institute Genome Sequencing Center for Infectious Disease"/>
            <person name="Wu L."/>
            <person name="Ma J."/>
        </authorList>
    </citation>
    <scope>NUCLEOTIDE SEQUENCE [LARGE SCALE GENOMIC DNA]</scope>
    <source>
        <strain evidence="3">CCUG 61697</strain>
    </source>
</reference>
<evidence type="ECO:0000259" key="1">
    <source>
        <dbReference type="PROSITE" id="PS50943"/>
    </source>
</evidence>
<gene>
    <name evidence="2" type="ORF">ACFQ2F_06065</name>
</gene>
<dbReference type="CDD" id="cd00093">
    <property type="entry name" value="HTH_XRE"/>
    <property type="match status" value="1"/>
</dbReference>
<dbReference type="Pfam" id="PF01381">
    <property type="entry name" value="HTH_3"/>
    <property type="match status" value="1"/>
</dbReference>
<dbReference type="Gene3D" id="1.10.260.40">
    <property type="entry name" value="lambda repressor-like DNA-binding domains"/>
    <property type="match status" value="1"/>
</dbReference>
<dbReference type="SUPFAM" id="SSF47413">
    <property type="entry name" value="lambda repressor-like DNA-binding domains"/>
    <property type="match status" value="1"/>
</dbReference>
<comment type="caution">
    <text evidence="2">The sequence shown here is derived from an EMBL/GenBank/DDBJ whole genome shotgun (WGS) entry which is preliminary data.</text>
</comment>
<dbReference type="InterPro" id="IPR010982">
    <property type="entry name" value="Lambda_DNA-bd_dom_sf"/>
</dbReference>
<proteinExistence type="predicted"/>